<name>A3ZVJ9_9BACT</name>
<dbReference type="HOGENOM" id="CLU_3420826_0_0_0"/>
<comment type="caution">
    <text evidence="1">The sequence shown here is derived from an EMBL/GenBank/DDBJ whole genome shotgun (WGS) entry which is preliminary data.</text>
</comment>
<gene>
    <name evidence="1" type="ORF">DSM3645_02678</name>
</gene>
<dbReference type="STRING" id="314230.DSM3645_02678"/>
<evidence type="ECO:0000313" key="1">
    <source>
        <dbReference type="EMBL" id="EAQ79345.1"/>
    </source>
</evidence>
<proteinExistence type="predicted"/>
<sequence>MVGISAVGDGARTLTWSTALSFAS</sequence>
<dbReference type="AlphaFoldDB" id="A3ZVJ9"/>
<evidence type="ECO:0000313" key="2">
    <source>
        <dbReference type="Proteomes" id="UP000004358"/>
    </source>
</evidence>
<organism evidence="1 2">
    <name type="scientific">Blastopirellula marina DSM 3645</name>
    <dbReference type="NCBI Taxonomy" id="314230"/>
    <lineage>
        <taxon>Bacteria</taxon>
        <taxon>Pseudomonadati</taxon>
        <taxon>Planctomycetota</taxon>
        <taxon>Planctomycetia</taxon>
        <taxon>Pirellulales</taxon>
        <taxon>Pirellulaceae</taxon>
        <taxon>Blastopirellula</taxon>
    </lineage>
</organism>
<protein>
    <submittedName>
        <fullName evidence="1">Uncharacterized protein</fullName>
    </submittedName>
</protein>
<accession>A3ZVJ9</accession>
<dbReference type="EMBL" id="AANZ01000014">
    <property type="protein sequence ID" value="EAQ79345.1"/>
    <property type="molecule type" value="Genomic_DNA"/>
</dbReference>
<dbReference type="Proteomes" id="UP000004358">
    <property type="component" value="Unassembled WGS sequence"/>
</dbReference>
<reference evidence="1 2" key="1">
    <citation type="submission" date="2006-02" db="EMBL/GenBank/DDBJ databases">
        <authorList>
            <person name="Amann R."/>
            <person name="Ferriera S."/>
            <person name="Johnson J."/>
            <person name="Kravitz S."/>
            <person name="Halpern A."/>
            <person name="Remington K."/>
            <person name="Beeson K."/>
            <person name="Tran B."/>
            <person name="Rogers Y.-H."/>
            <person name="Friedman R."/>
            <person name="Venter J.C."/>
        </authorList>
    </citation>
    <scope>NUCLEOTIDE SEQUENCE [LARGE SCALE GENOMIC DNA]</scope>
    <source>
        <strain evidence="1 2">DSM 3645</strain>
    </source>
</reference>